<feature type="transmembrane region" description="Helical" evidence="8">
    <location>
        <begin position="287"/>
        <end position="307"/>
    </location>
</feature>
<dbReference type="EMBL" id="MU004189">
    <property type="protein sequence ID" value="KAF2495423.1"/>
    <property type="molecule type" value="Genomic_DNA"/>
</dbReference>
<accession>A0A6A6QUM0</accession>
<evidence type="ECO:0000259" key="9">
    <source>
        <dbReference type="Pfam" id="PF00324"/>
    </source>
</evidence>
<evidence type="ECO:0000313" key="11">
    <source>
        <dbReference type="Proteomes" id="UP000799750"/>
    </source>
</evidence>
<dbReference type="InterPro" id="IPR004841">
    <property type="entry name" value="AA-permease/SLC12A_dom"/>
</dbReference>
<name>A0A6A6QUM0_9PEZI</name>
<gene>
    <name evidence="10" type="ORF">BU16DRAFT_486917</name>
</gene>
<dbReference type="AlphaFoldDB" id="A0A6A6QUM0"/>
<dbReference type="Gene3D" id="1.20.1740.10">
    <property type="entry name" value="Amino acid/polyamine transporter I"/>
    <property type="match status" value="1"/>
</dbReference>
<evidence type="ECO:0000256" key="1">
    <source>
        <dbReference type="ARBA" id="ARBA00004141"/>
    </source>
</evidence>
<keyword evidence="6 8" id="KW-0472">Membrane</keyword>
<evidence type="ECO:0000313" key="10">
    <source>
        <dbReference type="EMBL" id="KAF2495423.1"/>
    </source>
</evidence>
<evidence type="ECO:0000256" key="8">
    <source>
        <dbReference type="SAM" id="Phobius"/>
    </source>
</evidence>
<feature type="transmembrane region" description="Helical" evidence="8">
    <location>
        <begin position="460"/>
        <end position="481"/>
    </location>
</feature>
<feature type="transmembrane region" description="Helical" evidence="8">
    <location>
        <begin position="384"/>
        <end position="401"/>
    </location>
</feature>
<dbReference type="OrthoDB" id="3900342at2759"/>
<proteinExistence type="predicted"/>
<evidence type="ECO:0000256" key="4">
    <source>
        <dbReference type="ARBA" id="ARBA00022970"/>
    </source>
</evidence>
<feature type="transmembrane region" description="Helical" evidence="8">
    <location>
        <begin position="161"/>
        <end position="181"/>
    </location>
</feature>
<dbReference type="Proteomes" id="UP000799750">
    <property type="component" value="Unassembled WGS sequence"/>
</dbReference>
<dbReference type="InterPro" id="IPR050524">
    <property type="entry name" value="APC_YAT"/>
</dbReference>
<reference evidence="10" key="1">
    <citation type="journal article" date="2020" name="Stud. Mycol.">
        <title>101 Dothideomycetes genomes: a test case for predicting lifestyles and emergence of pathogens.</title>
        <authorList>
            <person name="Haridas S."/>
            <person name="Albert R."/>
            <person name="Binder M."/>
            <person name="Bloem J."/>
            <person name="Labutti K."/>
            <person name="Salamov A."/>
            <person name="Andreopoulos B."/>
            <person name="Baker S."/>
            <person name="Barry K."/>
            <person name="Bills G."/>
            <person name="Bluhm B."/>
            <person name="Cannon C."/>
            <person name="Castanera R."/>
            <person name="Culley D."/>
            <person name="Daum C."/>
            <person name="Ezra D."/>
            <person name="Gonzalez J."/>
            <person name="Henrissat B."/>
            <person name="Kuo A."/>
            <person name="Liang C."/>
            <person name="Lipzen A."/>
            <person name="Lutzoni F."/>
            <person name="Magnuson J."/>
            <person name="Mondo S."/>
            <person name="Nolan M."/>
            <person name="Ohm R."/>
            <person name="Pangilinan J."/>
            <person name="Park H.-J."/>
            <person name="Ramirez L."/>
            <person name="Alfaro M."/>
            <person name="Sun H."/>
            <person name="Tritt A."/>
            <person name="Yoshinaga Y."/>
            <person name="Zwiers L.-H."/>
            <person name="Turgeon B."/>
            <person name="Goodwin S."/>
            <person name="Spatafora J."/>
            <person name="Crous P."/>
            <person name="Grigoriev I."/>
        </authorList>
    </citation>
    <scope>NUCLEOTIDE SEQUENCE</scope>
    <source>
        <strain evidence="10">CBS 269.34</strain>
    </source>
</reference>
<dbReference type="PROSITE" id="PS00218">
    <property type="entry name" value="AMINO_ACID_PERMEASE_1"/>
    <property type="match status" value="1"/>
</dbReference>
<evidence type="ECO:0000256" key="5">
    <source>
        <dbReference type="ARBA" id="ARBA00022989"/>
    </source>
</evidence>
<keyword evidence="3 8" id="KW-0812">Transmembrane</keyword>
<keyword evidence="11" id="KW-1185">Reference proteome</keyword>
<evidence type="ECO:0000256" key="6">
    <source>
        <dbReference type="ARBA" id="ARBA00023136"/>
    </source>
</evidence>
<dbReference type="GO" id="GO:0015171">
    <property type="term" value="F:amino acid transmembrane transporter activity"/>
    <property type="evidence" value="ECO:0007669"/>
    <property type="project" value="TreeGrafter"/>
</dbReference>
<feature type="transmembrane region" description="Helical" evidence="8">
    <location>
        <begin position="487"/>
        <end position="505"/>
    </location>
</feature>
<feature type="transmembrane region" description="Helical" evidence="8">
    <location>
        <begin position="81"/>
        <end position="99"/>
    </location>
</feature>
<dbReference type="Pfam" id="PF00324">
    <property type="entry name" value="AA_permease"/>
    <property type="match status" value="1"/>
</dbReference>
<keyword evidence="2" id="KW-0813">Transport</keyword>
<comment type="subcellular location">
    <subcellularLocation>
        <location evidence="1">Membrane</location>
        <topology evidence="1">Multi-pass membrane protein</topology>
    </subcellularLocation>
</comment>
<evidence type="ECO:0000256" key="2">
    <source>
        <dbReference type="ARBA" id="ARBA00022448"/>
    </source>
</evidence>
<feature type="domain" description="Amino acid permease/ SLC12A" evidence="9">
    <location>
        <begin position="50"/>
        <end position="515"/>
    </location>
</feature>
<evidence type="ECO:0000256" key="3">
    <source>
        <dbReference type="ARBA" id="ARBA00022692"/>
    </source>
</evidence>
<feature type="transmembrane region" description="Helical" evidence="8">
    <location>
        <begin position="50"/>
        <end position="69"/>
    </location>
</feature>
<feature type="region of interest" description="Disordered" evidence="7">
    <location>
        <begin position="1"/>
        <end position="34"/>
    </location>
</feature>
<keyword evidence="4" id="KW-0029">Amino-acid transport</keyword>
<keyword evidence="5 8" id="KW-1133">Transmembrane helix</keyword>
<dbReference type="InterPro" id="IPR004840">
    <property type="entry name" value="Amino_acid_permease_CS"/>
</dbReference>
<dbReference type="GO" id="GO:0016020">
    <property type="term" value="C:membrane"/>
    <property type="evidence" value="ECO:0007669"/>
    <property type="project" value="UniProtKB-SubCell"/>
</dbReference>
<dbReference type="PIRSF" id="PIRSF006060">
    <property type="entry name" value="AA_transporter"/>
    <property type="match status" value="1"/>
</dbReference>
<feature type="transmembrane region" description="Helical" evidence="8">
    <location>
        <begin position="129"/>
        <end position="149"/>
    </location>
</feature>
<protein>
    <submittedName>
        <fullName evidence="10">Arginine permease-like protein</fullName>
    </submittedName>
</protein>
<evidence type="ECO:0000256" key="7">
    <source>
        <dbReference type="SAM" id="MobiDB-lite"/>
    </source>
</evidence>
<feature type="transmembrane region" description="Helical" evidence="8">
    <location>
        <begin position="187"/>
        <end position="210"/>
    </location>
</feature>
<feature type="transmembrane region" description="Helical" evidence="8">
    <location>
        <begin position="413"/>
        <end position="440"/>
    </location>
</feature>
<dbReference type="FunFam" id="1.20.1740.10:FF:000006">
    <property type="entry name" value="General amino acid permease"/>
    <property type="match status" value="1"/>
</dbReference>
<dbReference type="PANTHER" id="PTHR43341">
    <property type="entry name" value="AMINO ACID PERMEASE"/>
    <property type="match status" value="1"/>
</dbReference>
<feature type="compositionally biased region" description="Basic and acidic residues" evidence="7">
    <location>
        <begin position="19"/>
        <end position="33"/>
    </location>
</feature>
<organism evidence="10 11">
    <name type="scientific">Lophium mytilinum</name>
    <dbReference type="NCBI Taxonomy" id="390894"/>
    <lineage>
        <taxon>Eukaryota</taxon>
        <taxon>Fungi</taxon>
        <taxon>Dikarya</taxon>
        <taxon>Ascomycota</taxon>
        <taxon>Pezizomycotina</taxon>
        <taxon>Dothideomycetes</taxon>
        <taxon>Pleosporomycetidae</taxon>
        <taxon>Mytilinidiales</taxon>
        <taxon>Mytilinidiaceae</taxon>
        <taxon>Lophium</taxon>
    </lineage>
</organism>
<dbReference type="PANTHER" id="PTHR43341:SF4">
    <property type="entry name" value="ARGININE PERMEASE CAN1-RELATED"/>
    <property type="match status" value="1"/>
</dbReference>
<sequence>MEVNALPVPSPPTKSMADNAEKSSIHSSSDLEKQIPGTTNELQRTLKSRHLQLIAVGGTVGTGVFIASGTSLSTAGPAGALIGYAFVGTIVYAVTFSLAELSTAYPLAGSFTQHAARFVDPSLGFALGWIYWFSWAITYALELTAAGLVMQYWTEKVSIGAWIAIFWVPITALNFLPVNLYAECEVWFASIKVIALAGFAIFAICINAGAGDDGYIGFRYWRTPGAFAPYPSLADTSASPAGAKAVGCLAVLIQAGFAYQGTELVGVGAGESENPGKTMPSAIRKTFWTILSCFISTIFFIGILVPYNNEELLIGTTNAAASPLVIAAKLAGVKALPDIINAILITVVLSAALSNVYSGSRILIALADSSCAPAFLSKTNRRGVPVYAVAVTSAFGLLGFMNLSSNGGDVFNWFLNIIAVAGFIAWACICGSHLALMRALKVQARSRADLPYTAPCQPYAAWYGLVWCVIIIFGQGFTAFLPWSTKGFFVAYISLILFVVAYTGHKAVTRTGFAKPHEVDLDDGRWIHVGMDEEEEVEEKAGWRKMLARLH</sequence>